<evidence type="ECO:0000313" key="7">
    <source>
        <dbReference type="EMBL" id="SMP21033.1"/>
    </source>
</evidence>
<dbReference type="InterPro" id="IPR028202">
    <property type="entry name" value="Reductase_C"/>
</dbReference>
<feature type="domain" description="Reductase C-terminal" evidence="6">
    <location>
        <begin position="331"/>
        <end position="414"/>
    </location>
</feature>
<name>A0ABY1NYG6_9BACT</name>
<dbReference type="SUPFAM" id="SSF51905">
    <property type="entry name" value="FAD/NAD(P)-binding domain"/>
    <property type="match status" value="1"/>
</dbReference>
<evidence type="ECO:0000313" key="8">
    <source>
        <dbReference type="Proteomes" id="UP001157915"/>
    </source>
</evidence>
<evidence type="ECO:0000259" key="5">
    <source>
        <dbReference type="Pfam" id="PF07992"/>
    </source>
</evidence>
<keyword evidence="2" id="KW-0285">Flavoprotein</keyword>
<dbReference type="Gene3D" id="3.30.390.30">
    <property type="match status" value="1"/>
</dbReference>
<dbReference type="PRINTS" id="PR00368">
    <property type="entry name" value="FADPNR"/>
</dbReference>
<dbReference type="Pfam" id="PF07992">
    <property type="entry name" value="Pyr_redox_2"/>
    <property type="match status" value="1"/>
</dbReference>
<comment type="cofactor">
    <cofactor evidence="1">
        <name>FAD</name>
        <dbReference type="ChEBI" id="CHEBI:57692"/>
    </cofactor>
</comment>
<dbReference type="PRINTS" id="PR00411">
    <property type="entry name" value="PNDRDTASEI"/>
</dbReference>
<evidence type="ECO:0000256" key="1">
    <source>
        <dbReference type="ARBA" id="ARBA00001974"/>
    </source>
</evidence>
<keyword evidence="4" id="KW-0560">Oxidoreductase</keyword>
<keyword evidence="8" id="KW-1185">Reference proteome</keyword>
<dbReference type="InterPro" id="IPR036188">
    <property type="entry name" value="FAD/NAD-bd_sf"/>
</dbReference>
<dbReference type="InterPro" id="IPR050446">
    <property type="entry name" value="FAD-oxidoreductase/Apoptosis"/>
</dbReference>
<evidence type="ECO:0000259" key="6">
    <source>
        <dbReference type="Pfam" id="PF14759"/>
    </source>
</evidence>
<evidence type="ECO:0000256" key="2">
    <source>
        <dbReference type="ARBA" id="ARBA00022630"/>
    </source>
</evidence>
<comment type="caution">
    <text evidence="7">The sequence shown here is derived from an EMBL/GenBank/DDBJ whole genome shotgun (WGS) entry which is preliminary data.</text>
</comment>
<reference evidence="7 8" key="1">
    <citation type="submission" date="2017-05" db="EMBL/GenBank/DDBJ databases">
        <authorList>
            <person name="Varghese N."/>
            <person name="Submissions S."/>
        </authorList>
    </citation>
    <scope>NUCLEOTIDE SEQUENCE [LARGE SCALE GENOMIC DNA]</scope>
    <source>
        <strain evidence="7 8">DSM 15360</strain>
    </source>
</reference>
<evidence type="ECO:0000256" key="3">
    <source>
        <dbReference type="ARBA" id="ARBA00022827"/>
    </source>
</evidence>
<dbReference type="SUPFAM" id="SSF55424">
    <property type="entry name" value="FAD/NAD-linked reductases, dimerisation (C-terminal) domain"/>
    <property type="match status" value="1"/>
</dbReference>
<dbReference type="GO" id="GO:0051213">
    <property type="term" value="F:dioxygenase activity"/>
    <property type="evidence" value="ECO:0007669"/>
    <property type="project" value="UniProtKB-KW"/>
</dbReference>
<proteinExistence type="predicted"/>
<dbReference type="InterPro" id="IPR016156">
    <property type="entry name" value="FAD/NAD-linked_Rdtase_dimer_sf"/>
</dbReference>
<keyword evidence="3" id="KW-0274">FAD</keyword>
<sequence>MSPELKEASFSRCVVVGASHAGVNFAFALRKEGWLGEIVLIDSDLQLPYHRPPLSKSYLQSTEESGYTLLKAEDSYAKEGIELRLGLKVNSIDREGKTIVLQEESSLSYDKLVLATGARPIIPAIVGIQEASNVFPLRTASDVKKIREVLSRTPNPKVVVIGGGYIGLETAASLKKLGASVSVLEREARILSRITTSEMSDFFAQLHAENGVEIFTNKNITAIESTDHIAEVICSDGARFPADLIVVGVGIHVNTELAAGAGLEVSNGIHVDAHGQANDPNIYAIGDCTYHHNIHFDRFVRLECVQNAVDQAKIAAAAIAGKAVAYDAVPWFWSDQYDVKLQIVGLSEGFTELVFRREEGDRSFSVWYFQGEKLLAVDAVNHAKAYVWGTKFIKTRQLLDKAKLQDSKLEFKAAIILA</sequence>
<dbReference type="RefSeq" id="WP_283412746.1">
    <property type="nucleotide sequence ID" value="NZ_FXUA01000003.1"/>
</dbReference>
<feature type="domain" description="FAD/NAD(P)-binding" evidence="5">
    <location>
        <begin position="12"/>
        <end position="312"/>
    </location>
</feature>
<dbReference type="PANTHER" id="PTHR43557:SF2">
    <property type="entry name" value="RIESKE DOMAIN-CONTAINING PROTEIN-RELATED"/>
    <property type="match status" value="1"/>
</dbReference>
<evidence type="ECO:0000256" key="4">
    <source>
        <dbReference type="ARBA" id="ARBA00023002"/>
    </source>
</evidence>
<protein>
    <submittedName>
        <fullName evidence="7">3-phenylpropionate/trans-cinnamate dioxygenase ferredoxin reductase subunit</fullName>
    </submittedName>
</protein>
<gene>
    <name evidence="7" type="ORF">SAMN06265367_103218</name>
</gene>
<keyword evidence="7" id="KW-0223">Dioxygenase</keyword>
<organism evidence="7 8">
    <name type="scientific">Algoriphagus winogradskyi</name>
    <dbReference type="NCBI Taxonomy" id="237017"/>
    <lineage>
        <taxon>Bacteria</taxon>
        <taxon>Pseudomonadati</taxon>
        <taxon>Bacteroidota</taxon>
        <taxon>Cytophagia</taxon>
        <taxon>Cytophagales</taxon>
        <taxon>Cyclobacteriaceae</taxon>
        <taxon>Algoriphagus</taxon>
    </lineage>
</organism>
<dbReference type="InterPro" id="IPR023753">
    <property type="entry name" value="FAD/NAD-binding_dom"/>
</dbReference>
<dbReference type="EMBL" id="FXUA01000003">
    <property type="protein sequence ID" value="SMP21033.1"/>
    <property type="molecule type" value="Genomic_DNA"/>
</dbReference>
<dbReference type="Pfam" id="PF14759">
    <property type="entry name" value="Reductase_C"/>
    <property type="match status" value="1"/>
</dbReference>
<dbReference type="Gene3D" id="3.50.50.60">
    <property type="entry name" value="FAD/NAD(P)-binding domain"/>
    <property type="match status" value="2"/>
</dbReference>
<dbReference type="Proteomes" id="UP001157915">
    <property type="component" value="Unassembled WGS sequence"/>
</dbReference>
<accession>A0ABY1NYG6</accession>
<dbReference type="PANTHER" id="PTHR43557">
    <property type="entry name" value="APOPTOSIS-INDUCING FACTOR 1"/>
    <property type="match status" value="1"/>
</dbReference>